<organism evidence="8 9">
    <name type="scientific">Lupinus albus</name>
    <name type="common">White lupine</name>
    <name type="synonym">Lupinus termis</name>
    <dbReference type="NCBI Taxonomy" id="3870"/>
    <lineage>
        <taxon>Eukaryota</taxon>
        <taxon>Viridiplantae</taxon>
        <taxon>Streptophyta</taxon>
        <taxon>Embryophyta</taxon>
        <taxon>Tracheophyta</taxon>
        <taxon>Spermatophyta</taxon>
        <taxon>Magnoliopsida</taxon>
        <taxon>eudicotyledons</taxon>
        <taxon>Gunneridae</taxon>
        <taxon>Pentapetalae</taxon>
        <taxon>rosids</taxon>
        <taxon>fabids</taxon>
        <taxon>Fabales</taxon>
        <taxon>Fabaceae</taxon>
        <taxon>Papilionoideae</taxon>
        <taxon>50 kb inversion clade</taxon>
        <taxon>genistoids sensu lato</taxon>
        <taxon>core genistoids</taxon>
        <taxon>Genisteae</taxon>
        <taxon>Lupinus</taxon>
    </lineage>
</organism>
<evidence type="ECO:0000313" key="9">
    <source>
        <dbReference type="Proteomes" id="UP000447434"/>
    </source>
</evidence>
<dbReference type="GO" id="GO:0008017">
    <property type="term" value="F:microtubule binding"/>
    <property type="evidence" value="ECO:0007669"/>
    <property type="project" value="InterPro"/>
</dbReference>
<dbReference type="PANTHER" id="PTHR47968:SF39">
    <property type="entry name" value="KINESIN-LIKE PROTEIN KIN-7B"/>
    <property type="match status" value="1"/>
</dbReference>
<evidence type="ECO:0000256" key="2">
    <source>
        <dbReference type="ARBA" id="ARBA00022840"/>
    </source>
</evidence>
<proteinExistence type="inferred from homology"/>
<dbReference type="InterPro" id="IPR001752">
    <property type="entry name" value="Kinesin_motor_dom"/>
</dbReference>
<evidence type="ECO:0000259" key="7">
    <source>
        <dbReference type="PROSITE" id="PS50067"/>
    </source>
</evidence>
<name>A0A6A4PTP8_LUPAL</name>
<feature type="binding site" evidence="4">
    <location>
        <begin position="42"/>
        <end position="49"/>
    </location>
    <ligand>
        <name>ATP</name>
        <dbReference type="ChEBI" id="CHEBI:30616"/>
    </ligand>
</feature>
<evidence type="ECO:0000256" key="3">
    <source>
        <dbReference type="ARBA" id="ARBA00023175"/>
    </source>
</evidence>
<dbReference type="PRINTS" id="PR00380">
    <property type="entry name" value="KINESINHEAVY"/>
</dbReference>
<sequence>MYIFTDNVFAPTSSTKKVYEEGAKDVALSSLSGINATIFAYGQTGSGKTFTMRGITENAIRDIYEYTKNTPERDFTMKVSGLEIYNETVIDLLNRDSGPLRILDDPELVEEVAKDVQRQVGRTSLNDKSSRSHQIIRLTIQSSLRESPGHMKSFIASLNLVDLAGSERISQANTSGARLKEGSHINRSLLTLATVIRNLSSGRPCHIPYRDSKLTRILQSSLGGNARTAIICTISPALSQVEQTRNTLIFATSAKEVINNAQVNMVHSEKKLVRQLQMQVARLEEELQSPESSSTSCLRTLLSEKEFKVLQVITLQSYSSQQ</sequence>
<dbReference type="InterPro" id="IPR027640">
    <property type="entry name" value="Kinesin-like_fam"/>
</dbReference>
<protein>
    <recommendedName>
        <fullName evidence="5">Kinesin-like protein</fullName>
    </recommendedName>
</protein>
<keyword evidence="2 4" id="KW-0067">ATP-binding</keyword>
<comment type="caution">
    <text evidence="8">The sequence shown here is derived from an EMBL/GenBank/DDBJ whole genome shotgun (WGS) entry which is preliminary data.</text>
</comment>
<comment type="similarity">
    <text evidence="4 5">Belongs to the TRAFAC class myosin-kinesin ATPase superfamily. Kinesin family.</text>
</comment>
<dbReference type="InterPro" id="IPR027417">
    <property type="entry name" value="P-loop_NTPase"/>
</dbReference>
<dbReference type="GO" id="GO:0007018">
    <property type="term" value="P:microtubule-based movement"/>
    <property type="evidence" value="ECO:0007669"/>
    <property type="project" value="InterPro"/>
</dbReference>
<dbReference type="EMBL" id="WOCE01000011">
    <property type="protein sequence ID" value="KAE9604644.1"/>
    <property type="molecule type" value="Genomic_DNA"/>
</dbReference>
<dbReference type="OrthoDB" id="1429994at2759"/>
<gene>
    <name evidence="8" type="ORF">Lalb_Chr11g0073981</name>
</gene>
<feature type="domain" description="Kinesin motor" evidence="7">
    <location>
        <begin position="1"/>
        <end position="257"/>
    </location>
</feature>
<dbReference type="Gene3D" id="3.40.850.10">
    <property type="entry name" value="Kinesin motor domain"/>
    <property type="match status" value="1"/>
</dbReference>
<evidence type="ECO:0000313" key="8">
    <source>
        <dbReference type="EMBL" id="KAE9604644.1"/>
    </source>
</evidence>
<keyword evidence="1 4" id="KW-0547">Nucleotide-binding</keyword>
<dbReference type="GO" id="GO:0005524">
    <property type="term" value="F:ATP binding"/>
    <property type="evidence" value="ECO:0007669"/>
    <property type="project" value="UniProtKB-UniRule"/>
</dbReference>
<keyword evidence="6" id="KW-0175">Coiled coil</keyword>
<evidence type="ECO:0000256" key="4">
    <source>
        <dbReference type="PROSITE-ProRule" id="PRU00283"/>
    </source>
</evidence>
<evidence type="ECO:0000256" key="5">
    <source>
        <dbReference type="RuleBase" id="RU000394"/>
    </source>
</evidence>
<dbReference type="SMART" id="SM00129">
    <property type="entry name" value="KISc"/>
    <property type="match status" value="1"/>
</dbReference>
<reference evidence="9" key="1">
    <citation type="journal article" date="2020" name="Nat. Commun.">
        <title>Genome sequence of the cluster root forming white lupin.</title>
        <authorList>
            <person name="Hufnagel B."/>
            <person name="Marques A."/>
            <person name="Soriano A."/>
            <person name="Marques L."/>
            <person name="Divol F."/>
            <person name="Doumas P."/>
            <person name="Sallet E."/>
            <person name="Mancinotti D."/>
            <person name="Carrere S."/>
            <person name="Marande W."/>
            <person name="Arribat S."/>
            <person name="Keller J."/>
            <person name="Huneau C."/>
            <person name="Blein T."/>
            <person name="Aime D."/>
            <person name="Laguerre M."/>
            <person name="Taylor J."/>
            <person name="Schubert V."/>
            <person name="Nelson M."/>
            <person name="Geu-Flores F."/>
            <person name="Crespi M."/>
            <person name="Gallardo-Guerrero K."/>
            <person name="Delaux P.-M."/>
            <person name="Salse J."/>
            <person name="Berges H."/>
            <person name="Guyot R."/>
            <person name="Gouzy J."/>
            <person name="Peret B."/>
        </authorList>
    </citation>
    <scope>NUCLEOTIDE SEQUENCE [LARGE SCALE GENOMIC DNA]</scope>
    <source>
        <strain evidence="9">cv. Amiga</strain>
    </source>
</reference>
<evidence type="ECO:0000256" key="6">
    <source>
        <dbReference type="SAM" id="Coils"/>
    </source>
</evidence>
<dbReference type="PROSITE" id="PS00411">
    <property type="entry name" value="KINESIN_MOTOR_1"/>
    <property type="match status" value="1"/>
</dbReference>
<accession>A0A6A4PTP8</accession>
<keyword evidence="9" id="KW-1185">Reference proteome</keyword>
<dbReference type="PROSITE" id="PS50067">
    <property type="entry name" value="KINESIN_MOTOR_2"/>
    <property type="match status" value="1"/>
</dbReference>
<dbReference type="PANTHER" id="PTHR47968">
    <property type="entry name" value="CENTROMERE PROTEIN E"/>
    <property type="match status" value="1"/>
</dbReference>
<dbReference type="InterPro" id="IPR036961">
    <property type="entry name" value="Kinesin_motor_dom_sf"/>
</dbReference>
<keyword evidence="5" id="KW-0493">Microtubule</keyword>
<dbReference type="InterPro" id="IPR019821">
    <property type="entry name" value="Kinesin_motor_CS"/>
</dbReference>
<feature type="coiled-coil region" evidence="6">
    <location>
        <begin position="266"/>
        <end position="293"/>
    </location>
</feature>
<evidence type="ECO:0000256" key="1">
    <source>
        <dbReference type="ARBA" id="ARBA00022741"/>
    </source>
</evidence>
<dbReference type="Proteomes" id="UP000447434">
    <property type="component" value="Chromosome 11"/>
</dbReference>
<dbReference type="SUPFAM" id="SSF52540">
    <property type="entry name" value="P-loop containing nucleoside triphosphate hydrolases"/>
    <property type="match status" value="1"/>
</dbReference>
<dbReference type="AlphaFoldDB" id="A0A6A4PTP8"/>
<keyword evidence="3 4" id="KW-0505">Motor protein</keyword>
<dbReference type="GO" id="GO:0005874">
    <property type="term" value="C:microtubule"/>
    <property type="evidence" value="ECO:0007669"/>
    <property type="project" value="UniProtKB-KW"/>
</dbReference>
<dbReference type="GO" id="GO:0003777">
    <property type="term" value="F:microtubule motor activity"/>
    <property type="evidence" value="ECO:0007669"/>
    <property type="project" value="InterPro"/>
</dbReference>
<dbReference type="Pfam" id="PF00225">
    <property type="entry name" value="Kinesin"/>
    <property type="match status" value="2"/>
</dbReference>